<reference evidence="5 6" key="1">
    <citation type="submission" date="2015-09" db="EMBL/GenBank/DDBJ databases">
        <title>Genome announcement of multiple Pseudomonas syringae strains.</title>
        <authorList>
            <person name="Thakur S."/>
            <person name="Wang P.W."/>
            <person name="Gong Y."/>
            <person name="Weir B.S."/>
            <person name="Guttman D.S."/>
        </authorList>
    </citation>
    <scope>NUCLEOTIDE SEQUENCE [LARGE SCALE GENOMIC DNA]</scope>
    <source>
        <strain evidence="5 6">ICMP9150</strain>
    </source>
</reference>
<dbReference type="AlphaFoldDB" id="A0A0P9Q2W2"/>
<dbReference type="InterPro" id="IPR050765">
    <property type="entry name" value="Riboflavin_Biosynth_HTPR"/>
</dbReference>
<evidence type="ECO:0000259" key="4">
    <source>
        <dbReference type="Pfam" id="PF01872"/>
    </source>
</evidence>
<feature type="domain" description="Bacterial bifunctional deaminase-reductase C-terminal" evidence="4">
    <location>
        <begin position="28"/>
        <end position="217"/>
    </location>
</feature>
<dbReference type="InterPro" id="IPR002734">
    <property type="entry name" value="RibDG_C"/>
</dbReference>
<dbReference type="PANTHER" id="PTHR38011">
    <property type="entry name" value="DIHYDROFOLATE REDUCTASE FAMILY PROTEIN (AFU_ORTHOLOGUE AFUA_8G06820)"/>
    <property type="match status" value="1"/>
</dbReference>
<comment type="caution">
    <text evidence="5">The sequence shown here is derived from an EMBL/GenBank/DDBJ whole genome shotgun (WGS) entry which is preliminary data.</text>
</comment>
<evidence type="ECO:0000256" key="2">
    <source>
        <dbReference type="ARBA" id="ARBA00022857"/>
    </source>
</evidence>
<evidence type="ECO:0000313" key="5">
    <source>
        <dbReference type="EMBL" id="KPX21554.1"/>
    </source>
</evidence>
<accession>A0A0P9Q2W2</accession>
<dbReference type="Gene3D" id="3.40.430.10">
    <property type="entry name" value="Dihydrofolate Reductase, subunit A"/>
    <property type="match status" value="1"/>
</dbReference>
<name>A0A0P9Q2W2_PSEA0</name>
<comment type="pathway">
    <text evidence="1">Cofactor biosynthesis; riboflavin biosynthesis.</text>
</comment>
<dbReference type="Proteomes" id="UP000050346">
    <property type="component" value="Unassembled WGS sequence"/>
</dbReference>
<keyword evidence="3" id="KW-0560">Oxidoreductase</keyword>
<protein>
    <submittedName>
        <fullName evidence="5">RibD C-terminal domain protein</fullName>
    </submittedName>
</protein>
<evidence type="ECO:0000313" key="6">
    <source>
        <dbReference type="Proteomes" id="UP000050346"/>
    </source>
</evidence>
<dbReference type="GO" id="GO:0008703">
    <property type="term" value="F:5-amino-6-(5-phosphoribosylamino)uracil reductase activity"/>
    <property type="evidence" value="ECO:0007669"/>
    <property type="project" value="InterPro"/>
</dbReference>
<dbReference type="PANTHER" id="PTHR38011:SF7">
    <property type="entry name" value="2,5-DIAMINO-6-RIBOSYLAMINO-4(3H)-PYRIMIDINONE 5'-PHOSPHATE REDUCTASE"/>
    <property type="match status" value="1"/>
</dbReference>
<evidence type="ECO:0000256" key="3">
    <source>
        <dbReference type="ARBA" id="ARBA00023002"/>
    </source>
</evidence>
<dbReference type="Pfam" id="PF01872">
    <property type="entry name" value="RibD_C"/>
    <property type="match status" value="1"/>
</dbReference>
<evidence type="ECO:0000256" key="1">
    <source>
        <dbReference type="ARBA" id="ARBA00005104"/>
    </source>
</evidence>
<gene>
    <name evidence="5" type="ORF">ALO71_04755</name>
</gene>
<organism evidence="5 6">
    <name type="scientific">Pseudomonas amygdali pv. dendropanacis</name>
    <dbReference type="NCBI Taxonomy" id="235272"/>
    <lineage>
        <taxon>Bacteria</taxon>
        <taxon>Pseudomonadati</taxon>
        <taxon>Pseudomonadota</taxon>
        <taxon>Gammaproteobacteria</taxon>
        <taxon>Pseudomonadales</taxon>
        <taxon>Pseudomonadaceae</taxon>
        <taxon>Pseudomonas</taxon>
        <taxon>Pseudomonas amygdali</taxon>
    </lineage>
</organism>
<dbReference type="SUPFAM" id="SSF53597">
    <property type="entry name" value="Dihydrofolate reductase-like"/>
    <property type="match status" value="1"/>
</dbReference>
<proteinExistence type="predicted"/>
<dbReference type="GO" id="GO:0009231">
    <property type="term" value="P:riboflavin biosynthetic process"/>
    <property type="evidence" value="ECO:0007669"/>
    <property type="project" value="InterPro"/>
</dbReference>
<dbReference type="EMBL" id="LJQG01000093">
    <property type="protein sequence ID" value="KPX21554.1"/>
    <property type="molecule type" value="Genomic_DNA"/>
</dbReference>
<sequence>MSLIFNTQFPLYDTSGIKESRNQGVNMKVTVFSQISIDGKLTMGKGASSKPLFQNFDDDDMRFIHKFRGEVDAIMVGRNTIVTDDPQLTNRYESGRNPIRIIPTTSLDLPTSASIFKSPEKTIIATTEQARDHEMVKHIRACGKEVLFAGAKHVDFTRLFPMLEVRGINHIMVEGGGHLNWQVFNLDLVDEIILMQVPIIIGGAATATLADGVGYRDINMANSFTLHALGGCRQ</sequence>
<feature type="non-terminal residue" evidence="5">
    <location>
        <position position="234"/>
    </location>
</feature>
<dbReference type="InterPro" id="IPR024072">
    <property type="entry name" value="DHFR-like_dom_sf"/>
</dbReference>
<keyword evidence="2" id="KW-0521">NADP</keyword>